<dbReference type="EMBL" id="VOIH02000001">
    <property type="protein sequence ID" value="KAF3457442.1"/>
    <property type="molecule type" value="Genomic_DNA"/>
</dbReference>
<feature type="compositionally biased region" description="Basic residues" evidence="1">
    <location>
        <begin position="31"/>
        <end position="40"/>
    </location>
</feature>
<name>A0A8K0HQV2_9ROSA</name>
<evidence type="ECO:0000256" key="1">
    <source>
        <dbReference type="SAM" id="MobiDB-lite"/>
    </source>
</evidence>
<dbReference type="Proteomes" id="UP000796880">
    <property type="component" value="Unassembled WGS sequence"/>
</dbReference>
<accession>A0A8K0HQV2</accession>
<feature type="compositionally biased region" description="Basic and acidic residues" evidence="1">
    <location>
        <begin position="55"/>
        <end position="64"/>
    </location>
</feature>
<dbReference type="AlphaFoldDB" id="A0A8K0HQV2"/>
<sequence length="181" mass="20845">MESKVITHLTLQNKFESLSESLSENLSEKKGVRRWHRKRETARSESEFAPTLHPLDSEGMREHFSPLPDAVPPSNLENQNNPLRDTVFPSGLEDHNNDELKDSIDKMLNEKYLCCFSELEESGDGELRCACTIASAIYHNKARLLKFEGSKSCKDRETFEKLKKVQDELCENFCKWKASHI</sequence>
<keyword evidence="3" id="KW-1185">Reference proteome</keyword>
<protein>
    <submittedName>
        <fullName evidence="2">Uncharacterized protein</fullName>
    </submittedName>
</protein>
<evidence type="ECO:0000313" key="2">
    <source>
        <dbReference type="EMBL" id="KAF3457442.1"/>
    </source>
</evidence>
<comment type="caution">
    <text evidence="2">The sequence shown here is derived from an EMBL/GenBank/DDBJ whole genome shotgun (WGS) entry which is preliminary data.</text>
</comment>
<organism evidence="2 3">
    <name type="scientific">Rhamnella rubrinervis</name>
    <dbReference type="NCBI Taxonomy" id="2594499"/>
    <lineage>
        <taxon>Eukaryota</taxon>
        <taxon>Viridiplantae</taxon>
        <taxon>Streptophyta</taxon>
        <taxon>Embryophyta</taxon>
        <taxon>Tracheophyta</taxon>
        <taxon>Spermatophyta</taxon>
        <taxon>Magnoliopsida</taxon>
        <taxon>eudicotyledons</taxon>
        <taxon>Gunneridae</taxon>
        <taxon>Pentapetalae</taxon>
        <taxon>rosids</taxon>
        <taxon>fabids</taxon>
        <taxon>Rosales</taxon>
        <taxon>Rhamnaceae</taxon>
        <taxon>rhamnoid group</taxon>
        <taxon>Rhamneae</taxon>
        <taxon>Rhamnella</taxon>
    </lineage>
</organism>
<reference evidence="2" key="1">
    <citation type="submission" date="2020-03" db="EMBL/GenBank/DDBJ databases">
        <title>A high-quality chromosome-level genome assembly of a woody plant with both climbing and erect habits, Rhamnella rubrinervis.</title>
        <authorList>
            <person name="Lu Z."/>
            <person name="Yang Y."/>
            <person name="Zhu X."/>
            <person name="Sun Y."/>
        </authorList>
    </citation>
    <scope>NUCLEOTIDE SEQUENCE</scope>
    <source>
        <strain evidence="2">BYM</strain>
        <tissue evidence="2">Leaf</tissue>
    </source>
</reference>
<gene>
    <name evidence="2" type="ORF">FNV43_RR02100</name>
</gene>
<evidence type="ECO:0000313" key="3">
    <source>
        <dbReference type="Proteomes" id="UP000796880"/>
    </source>
</evidence>
<proteinExistence type="predicted"/>
<feature type="region of interest" description="Disordered" evidence="1">
    <location>
        <begin position="21"/>
        <end position="95"/>
    </location>
</feature>